<dbReference type="STRING" id="1454001.AW08_01291"/>
<reference evidence="1" key="1">
    <citation type="submission" date="2014-02" db="EMBL/GenBank/DDBJ databases">
        <title>Expanding our view of genomic diversity in Candidatus Accumulibacter clades.</title>
        <authorList>
            <person name="Skennerton C.T."/>
            <person name="Barr J.J."/>
            <person name="Slater F.R."/>
            <person name="Bond P.L."/>
            <person name="Tyson G.W."/>
        </authorList>
    </citation>
    <scope>NUCLEOTIDE SEQUENCE [LARGE SCALE GENOMIC DNA]</scope>
</reference>
<proteinExistence type="predicted"/>
<dbReference type="Proteomes" id="UP000020218">
    <property type="component" value="Unassembled WGS sequence"/>
</dbReference>
<dbReference type="PATRIC" id="fig|1454001.3.peg.1316"/>
<protein>
    <recommendedName>
        <fullName evidence="3">DUF3567 domain-containing protein</fullName>
    </recommendedName>
</protein>
<dbReference type="Pfam" id="PF12091">
    <property type="entry name" value="DUF3567"/>
    <property type="match status" value="1"/>
</dbReference>
<organism evidence="1 2">
    <name type="scientific">Candidatus Accumulibacter adjunctus</name>
    <dbReference type="NCBI Taxonomy" id="1454001"/>
    <lineage>
        <taxon>Bacteria</taxon>
        <taxon>Pseudomonadati</taxon>
        <taxon>Pseudomonadota</taxon>
        <taxon>Betaproteobacteria</taxon>
        <taxon>Candidatus Accumulibacter</taxon>
    </lineage>
</organism>
<evidence type="ECO:0008006" key="3">
    <source>
        <dbReference type="Google" id="ProtNLM"/>
    </source>
</evidence>
<dbReference type="EMBL" id="JFAX01000005">
    <property type="protein sequence ID" value="EXI68509.1"/>
    <property type="molecule type" value="Genomic_DNA"/>
</dbReference>
<dbReference type="AlphaFoldDB" id="A0A011PQC0"/>
<evidence type="ECO:0000313" key="1">
    <source>
        <dbReference type="EMBL" id="EXI68509.1"/>
    </source>
</evidence>
<keyword evidence="2" id="KW-1185">Reference proteome</keyword>
<evidence type="ECO:0000313" key="2">
    <source>
        <dbReference type="Proteomes" id="UP000020218"/>
    </source>
</evidence>
<accession>A0A011PQC0</accession>
<dbReference type="InterPro" id="IPR021951">
    <property type="entry name" value="DUF3567"/>
</dbReference>
<gene>
    <name evidence="1" type="ORF">AW08_01291</name>
</gene>
<name>A0A011PQC0_9PROT</name>
<sequence length="78" mass="8612">MMSIVYNSQQYAIVAYPTHEALELVDKTCSRSLFVQGAVAGGLRRAIESIPDEQRSEESVDALLDEYCAGKARPIVLH</sequence>
<comment type="caution">
    <text evidence="1">The sequence shown here is derived from an EMBL/GenBank/DDBJ whole genome shotgun (WGS) entry which is preliminary data.</text>
</comment>